<dbReference type="PANTHER" id="PTHR42928">
    <property type="entry name" value="TRICARBOXYLATE-BINDING PROTEIN"/>
    <property type="match status" value="1"/>
</dbReference>
<dbReference type="CDD" id="cd07012">
    <property type="entry name" value="PBP2_Bug_TTT"/>
    <property type="match status" value="1"/>
</dbReference>
<dbReference type="SUPFAM" id="SSF53850">
    <property type="entry name" value="Periplasmic binding protein-like II"/>
    <property type="match status" value="1"/>
</dbReference>
<evidence type="ECO:0000313" key="4">
    <source>
        <dbReference type="Proteomes" id="UP000289184"/>
    </source>
</evidence>
<dbReference type="AlphaFoldDB" id="A0A446CML0"/>
<dbReference type="InterPro" id="IPR005064">
    <property type="entry name" value="BUG"/>
</dbReference>
<accession>A0A446CML0</accession>
<name>A0A446CML0_9BURK</name>
<dbReference type="RefSeq" id="WP_129529049.1">
    <property type="nucleotide sequence ID" value="NZ_UFQB01000018.1"/>
</dbReference>
<dbReference type="PIRSF" id="PIRSF017082">
    <property type="entry name" value="YflP"/>
    <property type="match status" value="1"/>
</dbReference>
<dbReference type="Gene3D" id="3.40.190.150">
    <property type="entry name" value="Bordetella uptake gene, domain 1"/>
    <property type="match status" value="1"/>
</dbReference>
<evidence type="ECO:0000256" key="2">
    <source>
        <dbReference type="SAM" id="SignalP"/>
    </source>
</evidence>
<gene>
    <name evidence="3" type="ORF">AGI3411_03933</name>
</gene>
<protein>
    <recommendedName>
        <fullName evidence="5">Tripartite tricarboxylate transporter family receptor</fullName>
    </recommendedName>
</protein>
<dbReference type="Pfam" id="PF03401">
    <property type="entry name" value="TctC"/>
    <property type="match status" value="1"/>
</dbReference>
<organism evidence="3 4">
    <name type="scientific">Achromobacter agilis</name>
    <dbReference type="NCBI Taxonomy" id="1353888"/>
    <lineage>
        <taxon>Bacteria</taxon>
        <taxon>Pseudomonadati</taxon>
        <taxon>Pseudomonadota</taxon>
        <taxon>Betaproteobacteria</taxon>
        <taxon>Burkholderiales</taxon>
        <taxon>Alcaligenaceae</taxon>
        <taxon>Achromobacter</taxon>
    </lineage>
</organism>
<evidence type="ECO:0000313" key="3">
    <source>
        <dbReference type="EMBL" id="SSW69008.1"/>
    </source>
</evidence>
<keyword evidence="4" id="KW-1185">Reference proteome</keyword>
<reference evidence="3 4" key="1">
    <citation type="submission" date="2018-07" db="EMBL/GenBank/DDBJ databases">
        <authorList>
            <person name="Peeters C."/>
        </authorList>
    </citation>
    <scope>NUCLEOTIDE SEQUENCE [LARGE SCALE GENOMIC DNA]</scope>
    <source>
        <strain evidence="3 4">LMG 3411</strain>
    </source>
</reference>
<feature type="signal peptide" evidence="2">
    <location>
        <begin position="1"/>
        <end position="29"/>
    </location>
</feature>
<sequence>MHKKWSWQSRGIRRLAGLAARVMLGYGYAATAVADTFPSRPITLTVPYEPGATTDLISRAMGERMARELDSTVVVENRTGGNGIIAALHVSRSKPDGYSFMLASDSTAVLNPLLYKKLSYDPDKDLTPIGLVSDLPLVMLINASLPVKNLKEFVEYARAHPGKLNFSSTGTGGTFHLSGELFNQMAGVQMTHVPYKGGAPAMQALASKEVQALFGVVGSALPQIKAGNVRALAVASKERLALLPDVPTFAELGYPNFVVTVRYGFMAPAATPADRISTLSGAMNKALADPAFRQKFGDLGFVLPQKSSPQDYASLIQADRKMWAEVIKLKNISLDH</sequence>
<dbReference type="PANTHER" id="PTHR42928:SF5">
    <property type="entry name" value="BLR1237 PROTEIN"/>
    <property type="match status" value="1"/>
</dbReference>
<feature type="chain" id="PRO_5019450443" description="Tripartite tricarboxylate transporter family receptor" evidence="2">
    <location>
        <begin position="30"/>
        <end position="336"/>
    </location>
</feature>
<dbReference type="InterPro" id="IPR042100">
    <property type="entry name" value="Bug_dom1"/>
</dbReference>
<evidence type="ECO:0000256" key="1">
    <source>
        <dbReference type="ARBA" id="ARBA00006987"/>
    </source>
</evidence>
<dbReference type="Gene3D" id="3.40.190.10">
    <property type="entry name" value="Periplasmic binding protein-like II"/>
    <property type="match status" value="1"/>
</dbReference>
<evidence type="ECO:0008006" key="5">
    <source>
        <dbReference type="Google" id="ProtNLM"/>
    </source>
</evidence>
<dbReference type="EMBL" id="UFQB01000018">
    <property type="protein sequence ID" value="SSW69008.1"/>
    <property type="molecule type" value="Genomic_DNA"/>
</dbReference>
<dbReference type="OrthoDB" id="8678477at2"/>
<proteinExistence type="inferred from homology"/>
<keyword evidence="2" id="KW-0732">Signal</keyword>
<dbReference type="Proteomes" id="UP000289184">
    <property type="component" value="Unassembled WGS sequence"/>
</dbReference>
<comment type="similarity">
    <text evidence="1">Belongs to the UPF0065 (bug) family.</text>
</comment>